<feature type="domain" description="Ty3 transposon capsid-like protein" evidence="2">
    <location>
        <begin position="82"/>
        <end position="230"/>
    </location>
</feature>
<accession>A0A438HZ31</accession>
<evidence type="ECO:0000313" key="3">
    <source>
        <dbReference type="EMBL" id="RVW89715.1"/>
    </source>
</evidence>
<proteinExistence type="predicted"/>
<evidence type="ECO:0000256" key="1">
    <source>
        <dbReference type="SAM" id="MobiDB-lite"/>
    </source>
</evidence>
<feature type="region of interest" description="Disordered" evidence="1">
    <location>
        <begin position="25"/>
        <end position="48"/>
    </location>
</feature>
<organism evidence="3 4">
    <name type="scientific">Vitis vinifera</name>
    <name type="common">Grape</name>
    <dbReference type="NCBI Taxonomy" id="29760"/>
    <lineage>
        <taxon>Eukaryota</taxon>
        <taxon>Viridiplantae</taxon>
        <taxon>Streptophyta</taxon>
        <taxon>Embryophyta</taxon>
        <taxon>Tracheophyta</taxon>
        <taxon>Spermatophyta</taxon>
        <taxon>Magnoliopsida</taxon>
        <taxon>eudicotyledons</taxon>
        <taxon>Gunneridae</taxon>
        <taxon>Pentapetalae</taxon>
        <taxon>rosids</taxon>
        <taxon>Vitales</taxon>
        <taxon>Vitaceae</taxon>
        <taxon>Viteae</taxon>
        <taxon>Vitis</taxon>
    </lineage>
</organism>
<evidence type="ECO:0000313" key="4">
    <source>
        <dbReference type="Proteomes" id="UP000288805"/>
    </source>
</evidence>
<dbReference type="EMBL" id="QGNW01000161">
    <property type="protein sequence ID" value="RVW89715.1"/>
    <property type="molecule type" value="Genomic_DNA"/>
</dbReference>
<comment type="caution">
    <text evidence="3">The sequence shown here is derived from an EMBL/GenBank/DDBJ whole genome shotgun (WGS) entry which is preliminary data.</text>
</comment>
<feature type="compositionally biased region" description="Low complexity" evidence="1">
    <location>
        <begin position="220"/>
        <end position="229"/>
    </location>
</feature>
<dbReference type="AlphaFoldDB" id="A0A438HZ31"/>
<sequence>MGMADKFQQLETTLHRVMETVSISREEVVGSTGGRRRDSHHSGRAENSTPMFQSKFAKLEFPRFAAGDPTMWLTKVKQFFDYQETPGTQKVQYAAYHLEDEANEWWQATKRAYAEEEAEITWEVFEEELWARFGPTACEDFDEALSKIKQVGAFRDYQREFERLVNKVQGWTQKALVGTFMGGLHPAIADGIRMFRPKSLKEAISLARMKDEQLQRQRRTQPNTPQIQRNTQQNSKGPLTTKRLSWEEIRKKRSLGLCFSCDERYTPGHKCLQP</sequence>
<gene>
    <name evidence="3" type="ORF">CK203_047195</name>
</gene>
<dbReference type="Proteomes" id="UP000288805">
    <property type="component" value="Unassembled WGS sequence"/>
</dbReference>
<protein>
    <recommendedName>
        <fullName evidence="2">Ty3 transposon capsid-like protein domain-containing protein</fullName>
    </recommendedName>
</protein>
<evidence type="ECO:0000259" key="2">
    <source>
        <dbReference type="Pfam" id="PF19259"/>
    </source>
</evidence>
<feature type="region of interest" description="Disordered" evidence="1">
    <location>
        <begin position="211"/>
        <end position="243"/>
    </location>
</feature>
<dbReference type="Pfam" id="PF19259">
    <property type="entry name" value="Ty3_capsid"/>
    <property type="match status" value="1"/>
</dbReference>
<name>A0A438HZ31_VITVI</name>
<reference evidence="3 4" key="1">
    <citation type="journal article" date="2018" name="PLoS Genet.">
        <title>Population sequencing reveals clonal diversity and ancestral inbreeding in the grapevine cultivar Chardonnay.</title>
        <authorList>
            <person name="Roach M.J."/>
            <person name="Johnson D.L."/>
            <person name="Bohlmann J."/>
            <person name="van Vuuren H.J."/>
            <person name="Jones S.J."/>
            <person name="Pretorius I.S."/>
            <person name="Schmidt S.A."/>
            <person name="Borneman A.R."/>
        </authorList>
    </citation>
    <scope>NUCLEOTIDE SEQUENCE [LARGE SCALE GENOMIC DNA]</scope>
    <source>
        <strain evidence="4">cv. Chardonnay</strain>
        <tissue evidence="3">Leaf</tissue>
    </source>
</reference>
<dbReference type="InterPro" id="IPR045358">
    <property type="entry name" value="Ty3_capsid"/>
</dbReference>